<dbReference type="NCBIfam" id="TIGR03162">
    <property type="entry name" value="ribazole_cobC"/>
    <property type="match status" value="1"/>
</dbReference>
<name>A0A1H6XFV7_9FIRM</name>
<dbReference type="InterPro" id="IPR051695">
    <property type="entry name" value="Phosphoglycerate_Mutase"/>
</dbReference>
<proteinExistence type="predicted"/>
<dbReference type="AlphaFoldDB" id="A0A1H6XFV7"/>
<evidence type="ECO:0000313" key="6">
    <source>
        <dbReference type="Proteomes" id="UP000199662"/>
    </source>
</evidence>
<dbReference type="InterPro" id="IPR017578">
    <property type="entry name" value="Ribazole_CobC"/>
</dbReference>
<dbReference type="EMBL" id="FNZK01000005">
    <property type="protein sequence ID" value="SEJ27983.1"/>
    <property type="molecule type" value="Genomic_DNA"/>
</dbReference>
<reference evidence="5 6" key="1">
    <citation type="submission" date="2016-10" db="EMBL/GenBank/DDBJ databases">
        <authorList>
            <person name="de Groot N.N."/>
        </authorList>
    </citation>
    <scope>NUCLEOTIDE SEQUENCE [LARGE SCALE GENOMIC DNA]</scope>
    <source>
        <strain evidence="5 6">DSM 2179</strain>
    </source>
</reference>
<evidence type="ECO:0000256" key="1">
    <source>
        <dbReference type="ARBA" id="ARBA00022801"/>
    </source>
</evidence>
<dbReference type="GO" id="GO:0043456">
    <property type="term" value="P:regulation of pentose-phosphate shunt"/>
    <property type="evidence" value="ECO:0007669"/>
    <property type="project" value="TreeGrafter"/>
</dbReference>
<evidence type="ECO:0000256" key="2">
    <source>
        <dbReference type="NCBIfam" id="TIGR03162"/>
    </source>
</evidence>
<gene>
    <name evidence="5" type="ORF">SAMN05660742_105110</name>
</gene>
<accession>A0A1H6XFV7</accession>
<dbReference type="STRING" id="84035.SAMN05660742_105110"/>
<dbReference type="PANTHER" id="PTHR46517:SF1">
    <property type="entry name" value="FRUCTOSE-2,6-BISPHOSPHATASE TIGAR"/>
    <property type="match status" value="1"/>
</dbReference>
<dbReference type="GO" id="GO:0045820">
    <property type="term" value="P:negative regulation of glycolytic process"/>
    <property type="evidence" value="ECO:0007669"/>
    <property type="project" value="TreeGrafter"/>
</dbReference>
<organism evidence="5 6">
    <name type="scientific">Propionispira arboris</name>
    <dbReference type="NCBI Taxonomy" id="84035"/>
    <lineage>
        <taxon>Bacteria</taxon>
        <taxon>Bacillati</taxon>
        <taxon>Bacillota</taxon>
        <taxon>Negativicutes</taxon>
        <taxon>Selenomonadales</taxon>
        <taxon>Selenomonadaceae</taxon>
        <taxon>Propionispira</taxon>
    </lineage>
</organism>
<dbReference type="GO" id="GO:0005829">
    <property type="term" value="C:cytosol"/>
    <property type="evidence" value="ECO:0007669"/>
    <property type="project" value="TreeGrafter"/>
</dbReference>
<feature type="active site" description="Proton donor/acceptor" evidence="3">
    <location>
        <position position="79"/>
    </location>
</feature>
<evidence type="ECO:0000256" key="3">
    <source>
        <dbReference type="PIRSR" id="PIRSR613078-1"/>
    </source>
</evidence>
<dbReference type="InterPro" id="IPR001345">
    <property type="entry name" value="PG/BPGM_mutase_AS"/>
</dbReference>
<dbReference type="InterPro" id="IPR013078">
    <property type="entry name" value="His_Pase_superF_clade-1"/>
</dbReference>
<dbReference type="Gene3D" id="3.40.50.1240">
    <property type="entry name" value="Phosphoglycerate mutase-like"/>
    <property type="match status" value="1"/>
</dbReference>
<evidence type="ECO:0000313" key="5">
    <source>
        <dbReference type="EMBL" id="SEJ27983.1"/>
    </source>
</evidence>
<dbReference type="SUPFAM" id="SSF53254">
    <property type="entry name" value="Phosphoglycerate mutase-like"/>
    <property type="match status" value="1"/>
</dbReference>
<evidence type="ECO:0000256" key="4">
    <source>
        <dbReference type="PIRSR" id="PIRSR613078-2"/>
    </source>
</evidence>
<keyword evidence="1" id="KW-0378">Hydrolase</keyword>
<dbReference type="EC" id="3.1.3.73" evidence="2"/>
<dbReference type="PANTHER" id="PTHR46517">
    <property type="entry name" value="FRUCTOSE-2,6-BISPHOSPHATASE TIGAR"/>
    <property type="match status" value="1"/>
</dbReference>
<dbReference type="PIRSF" id="PIRSF000709">
    <property type="entry name" value="6PFK_2-Ptase"/>
    <property type="match status" value="1"/>
</dbReference>
<feature type="active site" description="Tele-phosphohistidine intermediate" evidence="3">
    <location>
        <position position="8"/>
    </location>
</feature>
<feature type="binding site" evidence="4">
    <location>
        <begin position="7"/>
        <end position="14"/>
    </location>
    <ligand>
        <name>substrate</name>
    </ligand>
</feature>
<dbReference type="GO" id="GO:0043755">
    <property type="term" value="F:alpha-ribazole phosphatase activity"/>
    <property type="evidence" value="ECO:0007669"/>
    <property type="project" value="UniProtKB-UniRule"/>
</dbReference>
<keyword evidence="6" id="KW-1185">Reference proteome</keyword>
<dbReference type="GO" id="GO:0009236">
    <property type="term" value="P:cobalamin biosynthetic process"/>
    <property type="evidence" value="ECO:0007669"/>
    <property type="project" value="UniProtKB-UniRule"/>
</dbReference>
<dbReference type="Pfam" id="PF00300">
    <property type="entry name" value="His_Phos_1"/>
    <property type="match status" value="1"/>
</dbReference>
<sequence>MNIYVVRHGETEYNRRKVYFGWSDICLNETGRKQCITLKEELTYVKFDEIWASPSIRTMETAKIITRGQALKIEDRFRELNFGEWEGLHYLTIEKQYPVEWKAWGDDWQHYCLPGGESFMDFYERVKNAWNELKSQVVRQKEIKNVLLTVHGGTLKVITLLEKKLPLKAYWQIKFPLATYDIFKIE</sequence>
<dbReference type="Proteomes" id="UP000199662">
    <property type="component" value="Unassembled WGS sequence"/>
</dbReference>
<dbReference type="GO" id="GO:0004331">
    <property type="term" value="F:fructose-2,6-bisphosphate 2-phosphatase activity"/>
    <property type="evidence" value="ECO:0007669"/>
    <property type="project" value="TreeGrafter"/>
</dbReference>
<dbReference type="RefSeq" id="WP_091830281.1">
    <property type="nucleotide sequence ID" value="NZ_FNZK01000005.1"/>
</dbReference>
<dbReference type="InterPro" id="IPR029033">
    <property type="entry name" value="His_PPase_superfam"/>
</dbReference>
<dbReference type="PROSITE" id="PS00175">
    <property type="entry name" value="PG_MUTASE"/>
    <property type="match status" value="1"/>
</dbReference>
<dbReference type="CDD" id="cd07067">
    <property type="entry name" value="HP_PGM_like"/>
    <property type="match status" value="1"/>
</dbReference>
<protein>
    <recommendedName>
        <fullName evidence="2">Alpha-ribazole phosphatase</fullName>
        <ecNumber evidence="2">3.1.3.73</ecNumber>
    </recommendedName>
</protein>
<dbReference type="SMART" id="SM00855">
    <property type="entry name" value="PGAM"/>
    <property type="match status" value="1"/>
</dbReference>
<feature type="binding site" evidence="4">
    <location>
        <position position="57"/>
    </location>
    <ligand>
        <name>substrate</name>
    </ligand>
</feature>